<dbReference type="PROSITE" id="PS51747">
    <property type="entry name" value="CYT_DCMP_DEAMINASES_2"/>
    <property type="match status" value="1"/>
</dbReference>
<reference evidence="6" key="1">
    <citation type="submission" date="2023-01" db="EMBL/GenBank/DDBJ databases">
        <title>Sulfurovum sp. XTW-4 genome assembly.</title>
        <authorList>
            <person name="Wang J."/>
        </authorList>
    </citation>
    <scope>NUCLEOTIDE SEQUENCE</scope>
    <source>
        <strain evidence="6">XTW-4</strain>
    </source>
</reference>
<dbReference type="EMBL" id="JAQIBC010000006">
    <property type="protein sequence ID" value="MDM5264226.1"/>
    <property type="molecule type" value="Genomic_DNA"/>
</dbReference>
<evidence type="ECO:0000256" key="4">
    <source>
        <dbReference type="ARBA" id="ARBA00022833"/>
    </source>
</evidence>
<dbReference type="InterPro" id="IPR002125">
    <property type="entry name" value="CMP_dCMP_dom"/>
</dbReference>
<comment type="caution">
    <text evidence="6">The sequence shown here is derived from an EMBL/GenBank/DDBJ whole genome shotgun (WGS) entry which is preliminary data.</text>
</comment>
<evidence type="ECO:0000256" key="1">
    <source>
        <dbReference type="ARBA" id="ARBA00006576"/>
    </source>
</evidence>
<sequence>MSAKKLIEEAHKILGEYTLSSDHYSAGSVAAALLTSQGNVYTGINIDIACGIGFCAEHSAIAEMLKNRETQIEMIVAVSADSIRPPCGRCRELLYQVDAKNIHTKVYLSEEHYMSLDELLPHRWKPRAG</sequence>
<proteinExistence type="inferred from homology"/>
<dbReference type="PROSITE" id="PS00903">
    <property type="entry name" value="CYT_DCMP_DEAMINASES_1"/>
    <property type="match status" value="1"/>
</dbReference>
<evidence type="ECO:0000313" key="7">
    <source>
        <dbReference type="Proteomes" id="UP001169066"/>
    </source>
</evidence>
<name>A0ABT7QT20_9BACT</name>
<dbReference type="RefSeq" id="WP_289402147.1">
    <property type="nucleotide sequence ID" value="NZ_JAQIBC010000006.1"/>
</dbReference>
<accession>A0ABT7QT20</accession>
<keyword evidence="2" id="KW-0479">Metal-binding</keyword>
<comment type="similarity">
    <text evidence="1">Belongs to the cytidine and deoxycytidylate deaminase family.</text>
</comment>
<organism evidence="6 7">
    <name type="scientific">Sulfurovum xiamenensis</name>
    <dbReference type="NCBI Taxonomy" id="3019066"/>
    <lineage>
        <taxon>Bacteria</taxon>
        <taxon>Pseudomonadati</taxon>
        <taxon>Campylobacterota</taxon>
        <taxon>Epsilonproteobacteria</taxon>
        <taxon>Campylobacterales</taxon>
        <taxon>Sulfurovaceae</taxon>
        <taxon>Sulfurovum</taxon>
    </lineage>
</organism>
<dbReference type="InterPro" id="IPR016193">
    <property type="entry name" value="Cytidine_deaminase-like"/>
</dbReference>
<dbReference type="PANTHER" id="PTHR11644:SF2">
    <property type="entry name" value="CYTIDINE DEAMINASE"/>
    <property type="match status" value="1"/>
</dbReference>
<keyword evidence="3" id="KW-0378">Hydrolase</keyword>
<dbReference type="PANTHER" id="PTHR11644">
    <property type="entry name" value="CYTIDINE DEAMINASE"/>
    <property type="match status" value="1"/>
</dbReference>
<dbReference type="SUPFAM" id="SSF53927">
    <property type="entry name" value="Cytidine deaminase-like"/>
    <property type="match status" value="1"/>
</dbReference>
<dbReference type="Gene3D" id="3.40.140.10">
    <property type="entry name" value="Cytidine Deaminase, domain 2"/>
    <property type="match status" value="1"/>
</dbReference>
<evidence type="ECO:0000313" key="6">
    <source>
        <dbReference type="EMBL" id="MDM5264226.1"/>
    </source>
</evidence>
<keyword evidence="4" id="KW-0862">Zinc</keyword>
<dbReference type="Pfam" id="PF00383">
    <property type="entry name" value="dCMP_cyt_deam_1"/>
    <property type="match status" value="1"/>
</dbReference>
<dbReference type="CDD" id="cd01283">
    <property type="entry name" value="cytidine_deaminase"/>
    <property type="match status" value="1"/>
</dbReference>
<feature type="domain" description="CMP/dCMP-type deaminase" evidence="5">
    <location>
        <begin position="4"/>
        <end position="127"/>
    </location>
</feature>
<keyword evidence="7" id="KW-1185">Reference proteome</keyword>
<gene>
    <name evidence="6" type="ORF">PF327_08470</name>
</gene>
<dbReference type="InterPro" id="IPR016192">
    <property type="entry name" value="APOBEC/CMP_deaminase_Zn-bd"/>
</dbReference>
<dbReference type="InterPro" id="IPR050202">
    <property type="entry name" value="Cyt/Deoxycyt_deaminase"/>
</dbReference>
<evidence type="ECO:0000256" key="3">
    <source>
        <dbReference type="ARBA" id="ARBA00022801"/>
    </source>
</evidence>
<evidence type="ECO:0000259" key="5">
    <source>
        <dbReference type="PROSITE" id="PS51747"/>
    </source>
</evidence>
<protein>
    <submittedName>
        <fullName evidence="6">Cytidine deaminase</fullName>
    </submittedName>
</protein>
<evidence type="ECO:0000256" key="2">
    <source>
        <dbReference type="ARBA" id="ARBA00022723"/>
    </source>
</evidence>
<dbReference type="Proteomes" id="UP001169066">
    <property type="component" value="Unassembled WGS sequence"/>
</dbReference>